<reference evidence="3 4" key="1">
    <citation type="submission" date="2019-09" db="EMBL/GenBank/DDBJ databases">
        <title>Draft genome sequence of Ginsengibacter sp. BR5-29.</title>
        <authorList>
            <person name="Im W.-T."/>
        </authorList>
    </citation>
    <scope>NUCLEOTIDE SEQUENCE [LARGE SCALE GENOMIC DNA]</scope>
    <source>
        <strain evidence="3 4">BR5-29</strain>
    </source>
</reference>
<dbReference type="Pfam" id="PF13229">
    <property type="entry name" value="Beta_helix"/>
    <property type="match status" value="1"/>
</dbReference>
<dbReference type="Gene3D" id="2.160.20.10">
    <property type="entry name" value="Single-stranded right-handed beta-helix, Pectin lyase-like"/>
    <property type="match status" value="2"/>
</dbReference>
<keyword evidence="1" id="KW-0732">Signal</keyword>
<gene>
    <name evidence="3" type="ORF">FW778_05370</name>
</gene>
<evidence type="ECO:0000313" key="4">
    <source>
        <dbReference type="Proteomes" id="UP000326903"/>
    </source>
</evidence>
<dbReference type="NCBIfam" id="TIGR03804">
    <property type="entry name" value="para_beta_helix"/>
    <property type="match status" value="1"/>
</dbReference>
<dbReference type="AlphaFoldDB" id="A0A5J5IK45"/>
<dbReference type="SUPFAM" id="SSF51126">
    <property type="entry name" value="Pectin lyase-like"/>
    <property type="match status" value="3"/>
</dbReference>
<dbReference type="InterPro" id="IPR039448">
    <property type="entry name" value="Beta_helix"/>
</dbReference>
<keyword evidence="4" id="KW-1185">Reference proteome</keyword>
<feature type="domain" description="Right handed beta helix" evidence="2">
    <location>
        <begin position="247"/>
        <end position="343"/>
    </location>
</feature>
<name>A0A5J5IK45_9BACT</name>
<dbReference type="InterPro" id="IPR011050">
    <property type="entry name" value="Pectin_lyase_fold/virulence"/>
</dbReference>
<dbReference type="EMBL" id="VYQF01000001">
    <property type="protein sequence ID" value="KAA9041455.1"/>
    <property type="molecule type" value="Genomic_DNA"/>
</dbReference>
<dbReference type="PANTHER" id="PTHR36453:SF1">
    <property type="entry name" value="RIGHT HANDED BETA HELIX DOMAIN-CONTAINING PROTEIN"/>
    <property type="match status" value="1"/>
</dbReference>
<accession>A0A5J5IK45</accession>
<dbReference type="InterPro" id="IPR006626">
    <property type="entry name" value="PbH1"/>
</dbReference>
<evidence type="ECO:0000256" key="1">
    <source>
        <dbReference type="SAM" id="SignalP"/>
    </source>
</evidence>
<dbReference type="Proteomes" id="UP000326903">
    <property type="component" value="Unassembled WGS sequence"/>
</dbReference>
<dbReference type="RefSeq" id="WP_150413575.1">
    <property type="nucleotide sequence ID" value="NZ_VYQF01000001.1"/>
</dbReference>
<organism evidence="3 4">
    <name type="scientific">Ginsengibacter hankyongi</name>
    <dbReference type="NCBI Taxonomy" id="2607284"/>
    <lineage>
        <taxon>Bacteria</taxon>
        <taxon>Pseudomonadati</taxon>
        <taxon>Bacteroidota</taxon>
        <taxon>Chitinophagia</taxon>
        <taxon>Chitinophagales</taxon>
        <taxon>Chitinophagaceae</taxon>
        <taxon>Ginsengibacter</taxon>
    </lineage>
</organism>
<feature type="chain" id="PRO_5023850879" evidence="1">
    <location>
        <begin position="26"/>
        <end position="629"/>
    </location>
</feature>
<evidence type="ECO:0000259" key="2">
    <source>
        <dbReference type="Pfam" id="PF13229"/>
    </source>
</evidence>
<sequence length="629" mass="68159">MIKYTFAPIKLAFIILSFSSLQANATKYYVSTSGNDANNGMSPRTAWGTLNKLNSFTITKRDSIFFNRGDSFYGELKVSADSLYFGAYGVGNKPVITGFQHIAMKSAGHNIWAGTVNDSYLNMVLINNVVGHKARYPNSGYLIFTSYSGRNQIAGDLSGTPNYAGAEAVVRDAHYIIDVTKITSQSGGTLNLSPALTYVPQYGGNGYFIRNTLQVLDTLDEWVYSGTTLSVYAPAAPNVQASTIDTLVYLNHRKFITVDGLSFQGSNFSAIDINASNSITIKNCSVNNNGSFAIYGLLSNYTTIENDSIQNSLASGITLGISSSAILPCPHTNISNNYITHSGTIKGMALYYFDKALGINVYGDTSNIIGNEVDNSGYIGIMFHGKSSFVYHNYVNTFCLNTDDGGGIYTVVGGYSPDYNDGSIIRSNIVLNGIGAPLGTLDGAHGSSAAPGIYLDDHSRRIIIDSNSISNCLYAGININHSHSITVTNNLIFNSTGNGIEITHIDTPGGDFNIKHNVILITGAQYSNIKNSYGDLINTVDSNYYAGSNFNHHEVYYNLKDWANISGQDAHSTFEVNTSPGTSVPLFLHNRNLTDTTIKLSSPYKDFFDSVYNSSITLHPFTSVILFKL</sequence>
<dbReference type="InterPro" id="IPR012334">
    <property type="entry name" value="Pectin_lyas_fold"/>
</dbReference>
<dbReference type="SMART" id="SM00710">
    <property type="entry name" value="PbH1"/>
    <property type="match status" value="7"/>
</dbReference>
<evidence type="ECO:0000313" key="3">
    <source>
        <dbReference type="EMBL" id="KAA9041455.1"/>
    </source>
</evidence>
<feature type="signal peptide" evidence="1">
    <location>
        <begin position="1"/>
        <end position="25"/>
    </location>
</feature>
<proteinExistence type="predicted"/>
<dbReference type="InterPro" id="IPR022441">
    <property type="entry name" value="Para_beta_helix_rpt-2"/>
</dbReference>
<dbReference type="PANTHER" id="PTHR36453">
    <property type="entry name" value="SECRETED PROTEIN-RELATED"/>
    <property type="match status" value="1"/>
</dbReference>
<comment type="caution">
    <text evidence="3">The sequence shown here is derived from an EMBL/GenBank/DDBJ whole genome shotgun (WGS) entry which is preliminary data.</text>
</comment>
<protein>
    <submittedName>
        <fullName evidence="3">Right-handed parallel beta-helix repeat-containing protein</fullName>
    </submittedName>
</protein>